<evidence type="ECO:0000313" key="11">
    <source>
        <dbReference type="Proteomes" id="UP000504629"/>
    </source>
</evidence>
<name>A0A6J2KUE1_BOMMA</name>
<feature type="transmembrane region" description="Helical" evidence="9">
    <location>
        <begin position="380"/>
        <end position="401"/>
    </location>
</feature>
<keyword evidence="11" id="KW-1185">Reference proteome</keyword>
<feature type="transmembrane region" description="Helical" evidence="9">
    <location>
        <begin position="905"/>
        <end position="928"/>
    </location>
</feature>
<dbReference type="InterPro" id="IPR003439">
    <property type="entry name" value="ABC_transporter-like_ATP-bd"/>
</dbReference>
<feature type="transmembrane region" description="Helical" evidence="9">
    <location>
        <begin position="1081"/>
        <end position="1104"/>
    </location>
</feature>
<dbReference type="Pfam" id="PF12698">
    <property type="entry name" value="ABC2_membrane_3"/>
    <property type="match status" value="2"/>
</dbReference>
<evidence type="ECO:0000256" key="2">
    <source>
        <dbReference type="ARBA" id="ARBA00022448"/>
    </source>
</evidence>
<dbReference type="GO" id="GO:0016887">
    <property type="term" value="F:ATP hydrolysis activity"/>
    <property type="evidence" value="ECO:0007669"/>
    <property type="project" value="InterPro"/>
</dbReference>
<feature type="transmembrane region" description="Helical" evidence="9">
    <location>
        <begin position="349"/>
        <end position="374"/>
    </location>
</feature>
<keyword evidence="8 9" id="KW-0472">Membrane</keyword>
<keyword evidence="3 9" id="KW-0812">Transmembrane</keyword>
<dbReference type="PANTHER" id="PTHR19229:SF250">
    <property type="entry name" value="ABC TRANSPORTER DOMAIN-CONTAINING PROTEIN-RELATED"/>
    <property type="match status" value="1"/>
</dbReference>
<dbReference type="RefSeq" id="XP_028043809.1">
    <property type="nucleotide sequence ID" value="XM_028188008.1"/>
</dbReference>
<gene>
    <name evidence="12" type="primary">LOC114253217</name>
</gene>
<evidence type="ECO:0000256" key="1">
    <source>
        <dbReference type="ARBA" id="ARBA00004141"/>
    </source>
</evidence>
<dbReference type="FunFam" id="3.40.50.300:FF:000298">
    <property type="entry name" value="ATP-binding cassette sub-family A member 12"/>
    <property type="match status" value="1"/>
</dbReference>
<evidence type="ECO:0000256" key="3">
    <source>
        <dbReference type="ARBA" id="ARBA00022692"/>
    </source>
</evidence>
<feature type="domain" description="ABC transporter" evidence="10">
    <location>
        <begin position="538"/>
        <end position="768"/>
    </location>
</feature>
<dbReference type="GO" id="GO:0016020">
    <property type="term" value="C:membrane"/>
    <property type="evidence" value="ECO:0007669"/>
    <property type="project" value="UniProtKB-SubCell"/>
</dbReference>
<feature type="transmembrane region" description="Helical" evidence="9">
    <location>
        <begin position="1194"/>
        <end position="1211"/>
    </location>
</feature>
<evidence type="ECO:0000256" key="6">
    <source>
        <dbReference type="ARBA" id="ARBA00022840"/>
    </source>
</evidence>
<keyword evidence="4" id="KW-0677">Repeat</keyword>
<dbReference type="Proteomes" id="UP000504629">
    <property type="component" value="Unplaced"/>
</dbReference>
<organism evidence="11 12">
    <name type="scientific">Bombyx mandarina</name>
    <name type="common">Wild silk moth</name>
    <name type="synonym">Wild silkworm</name>
    <dbReference type="NCBI Taxonomy" id="7092"/>
    <lineage>
        <taxon>Eukaryota</taxon>
        <taxon>Metazoa</taxon>
        <taxon>Ecdysozoa</taxon>
        <taxon>Arthropoda</taxon>
        <taxon>Hexapoda</taxon>
        <taxon>Insecta</taxon>
        <taxon>Pterygota</taxon>
        <taxon>Neoptera</taxon>
        <taxon>Endopterygota</taxon>
        <taxon>Lepidoptera</taxon>
        <taxon>Glossata</taxon>
        <taxon>Ditrysia</taxon>
        <taxon>Bombycoidea</taxon>
        <taxon>Bombycidae</taxon>
        <taxon>Bombycinae</taxon>
        <taxon>Bombyx</taxon>
    </lineage>
</organism>
<evidence type="ECO:0000259" key="10">
    <source>
        <dbReference type="PROSITE" id="PS50893"/>
    </source>
</evidence>
<proteinExistence type="predicted"/>
<keyword evidence="6" id="KW-0067">ATP-binding</keyword>
<dbReference type="InterPro" id="IPR013525">
    <property type="entry name" value="ABC2_TM"/>
</dbReference>
<evidence type="ECO:0000256" key="4">
    <source>
        <dbReference type="ARBA" id="ARBA00022737"/>
    </source>
</evidence>
<accession>A0A6J2KUE1</accession>
<dbReference type="CDD" id="cd03263">
    <property type="entry name" value="ABC_subfamily_A"/>
    <property type="match status" value="2"/>
</dbReference>
<dbReference type="KEGG" id="bman:114253217"/>
<feature type="transmembrane region" description="Helical" evidence="9">
    <location>
        <begin position="26"/>
        <end position="46"/>
    </location>
</feature>
<feature type="transmembrane region" description="Helical" evidence="9">
    <location>
        <begin position="306"/>
        <end position="328"/>
    </location>
</feature>
<feature type="transmembrane region" description="Helical" evidence="9">
    <location>
        <begin position="413"/>
        <end position="435"/>
    </location>
</feature>
<feature type="transmembrane region" description="Helical" evidence="9">
    <location>
        <begin position="1124"/>
        <end position="1150"/>
    </location>
</feature>
<comment type="subcellular location">
    <subcellularLocation>
        <location evidence="1">Membrane</location>
        <topology evidence="1">Multi-pass membrane protein</topology>
    </subcellularLocation>
</comment>
<dbReference type="InterPro" id="IPR026082">
    <property type="entry name" value="ABCA"/>
</dbReference>
<evidence type="ECO:0000256" key="7">
    <source>
        <dbReference type="ARBA" id="ARBA00022989"/>
    </source>
</evidence>
<dbReference type="Gene3D" id="3.40.50.300">
    <property type="entry name" value="P-loop containing nucleotide triphosphate hydrolases"/>
    <property type="match status" value="3"/>
</dbReference>
<protein>
    <submittedName>
        <fullName evidence="12">ATP-binding cassette sub-family A member 1-like isoform X1</fullName>
    </submittedName>
</protein>
<dbReference type="SMART" id="SM00382">
    <property type="entry name" value="AAA"/>
    <property type="match status" value="2"/>
</dbReference>
<feature type="transmembrane region" description="Helical" evidence="9">
    <location>
        <begin position="455"/>
        <end position="476"/>
    </location>
</feature>
<keyword evidence="2" id="KW-0813">Transport</keyword>
<dbReference type="Pfam" id="PF00005">
    <property type="entry name" value="ABC_tran"/>
    <property type="match status" value="3"/>
</dbReference>
<dbReference type="GO" id="GO:0005524">
    <property type="term" value="F:ATP binding"/>
    <property type="evidence" value="ECO:0007669"/>
    <property type="project" value="UniProtKB-KW"/>
</dbReference>
<dbReference type="InterPro" id="IPR003593">
    <property type="entry name" value="AAA+_ATPase"/>
</dbReference>
<keyword evidence="5" id="KW-0547">Nucleotide-binding</keyword>
<feature type="transmembrane region" description="Helical" evidence="9">
    <location>
        <begin position="1162"/>
        <end position="1182"/>
    </location>
</feature>
<dbReference type="InterPro" id="IPR027417">
    <property type="entry name" value="P-loop_NTPase"/>
</dbReference>
<dbReference type="GO" id="GO:0140359">
    <property type="term" value="F:ABC-type transporter activity"/>
    <property type="evidence" value="ECO:0007669"/>
    <property type="project" value="InterPro"/>
</dbReference>
<dbReference type="SUPFAM" id="SSF52540">
    <property type="entry name" value="P-loop containing nucleoside triphosphate hydrolases"/>
    <property type="match status" value="2"/>
</dbReference>
<dbReference type="OrthoDB" id="10255969at2759"/>
<dbReference type="GO" id="GO:0005319">
    <property type="term" value="F:lipid transporter activity"/>
    <property type="evidence" value="ECO:0007669"/>
    <property type="project" value="TreeGrafter"/>
</dbReference>
<sequence>MMALEKLQLLIWKNVLLQYRRKWQTLFEIATPIFFCFFLILMRYLVPPKAIPAKTYTSFDVTYFNKTRGNLSSADMVLAYSPINQLTEKVAINAMAELARDSIDPDLFFFISLAISYTPKGYKNAKDMEAALIQPNAMNSILLGIQFDDEIANATSWPDDIKITFRFPAVMRSTTSDHQMQLSWQTNLLFPLFPNSGPREPDDQYGGTSPGYFSELFLFMQHAISKSIVKEKTGKNIDTKIYLQRLPQLESRVDQLLFILQRFVSIAIMLGFVYTFVNTVRAVTTEKELQLKETMAIMGLPSWLHWLAWFIKQFSFLLVTIVIMVILFKIPLSETETGVSYSVFTYTPWSVLLFFLILFVIASLTFSFMISVFFTRANTAASFMALIWFATFAVFMFTQMINETMSAPVKITLCLLSNTAIGYAFQMIIIAEGTMQGLQWANFFEPISYSENFQPAHVAFMLILDSVMYMAIAVYVENIRPGMYGVPLPWYYPFTVSYWWPNRISDTNREKTSDDLEYNDALLSVVHDEEPKGVPIGVNIQNLTKRYKGRGKAVDNLNLRLYENEITVLLGHNGAGKTTTISMLTGMVPPTSGSVTINGYDIVTETEKARRSLGICPQHNVLFPDLTVAEHLIFYSKLKGIPESEINEEIDHFVKLLELDDKRHAAASSLSGGQKRRLSAGCALCGRSRVVLLDEPTSGLDPAARRALWDLLQREKRGRTVLLTTHFMDEADVLADRVAVLAAGRLACLGSPYFLKRHYGLGYKLALVKDAACQVDLVTQFFKTYVPNLKKNSNIGSELTYILPSESVSKFPEMLKKLEEKKESLFISSYGLSVTSLEEVFMKAGIEDNNVEIKETKGDIEMIDMNGDMLKDNEPLHKTQGFHLLKNHIKAMFLKLMYNTLRNKTLAAIQIIWPIINIILSMIVSLSWKFLNVLPPLELSLESGFKGTETLVSQGNDLRDGSTEANVMMAYKDYFKRSTYPGLKLYDVGTSNLKNVYLKLIAEDQSRVRYEDLVGATFRNNSITAWFSNYGLHDSAISLSLVENAIIRSLSPNTTLTFVNHPLPYSVEGMVQVMSTGTNTAFMFSFSLGFCIAVISSFLVLFVIKERISGAKLLQRVSGVRPVVMWSTALIWDWIWLFLNHICIIVTIACFQEMGMSTPAELGRILLVLMVFSLAIIPLHYLASFCFEEAATGFSKMVFVNIFCGSMLFLVTEVLRMPFINASAYAEILEYPFSLLPIYCVSKSVREMVTSSIKIKACDSLCNQLNYKNCTRLTICNELDISMCCIEDNPFLGWKEPGIARYLFTMIVVATVSFAILLAKEYELWNKVLYKKQEETMMLSGTKPKSNESKKVEVNAEVEDDDVVEEKQRVLAMTSSEVTALSLVCRELSKRYRRLVAVDRLTFAVRGGECFGLLGVNGAGKTSTFRMLTGDARVSDGDALVHGHSVRAHVQDVHRLIGELTLLHISSVRMLTGDARVLDGDALVHGHSVRAHVQDVHRLIGYCPQFDALFDNLTARETLKIFCLLRGIPTSIGETHAVHLAKQLGFIKHYDKKVRECSGGTKRKISTAVALLGDYPVIFLDEPTTGMDPASKRLVWRGISSAVGGGRSVVLTSHSMEECEALCSKLTVMVNGRLCCLGSLQHLKSKFSQGYTIIVKCKSGPNRDAAVLDVHNYMTTNFVGANLIETYLGMSTYHVSSAGLPWWRVFSALN</sequence>
<feature type="transmembrane region" description="Helical" evidence="9">
    <location>
        <begin position="256"/>
        <end position="277"/>
    </location>
</feature>
<feature type="transmembrane region" description="Helical" evidence="9">
    <location>
        <begin position="1299"/>
        <end position="1319"/>
    </location>
</feature>
<dbReference type="PANTHER" id="PTHR19229">
    <property type="entry name" value="ATP-BINDING CASSETTE TRANSPORTER SUBFAMILY A ABCA"/>
    <property type="match status" value="1"/>
</dbReference>
<evidence type="ECO:0000256" key="5">
    <source>
        <dbReference type="ARBA" id="ARBA00022741"/>
    </source>
</evidence>
<reference evidence="12" key="1">
    <citation type="submission" date="2025-08" db="UniProtKB">
        <authorList>
            <consortium name="RefSeq"/>
        </authorList>
    </citation>
    <scope>IDENTIFICATION</scope>
    <source>
        <tissue evidence="12">Silk gland</tissue>
    </source>
</reference>
<evidence type="ECO:0000256" key="8">
    <source>
        <dbReference type="ARBA" id="ARBA00023136"/>
    </source>
</evidence>
<evidence type="ECO:0000256" key="9">
    <source>
        <dbReference type="SAM" id="Phobius"/>
    </source>
</evidence>
<dbReference type="GeneID" id="114253217"/>
<dbReference type="PROSITE" id="PS50893">
    <property type="entry name" value="ABC_TRANSPORTER_2"/>
    <property type="match status" value="2"/>
</dbReference>
<feature type="domain" description="ABC transporter" evidence="10">
    <location>
        <begin position="1383"/>
        <end position="1656"/>
    </location>
</feature>
<keyword evidence="7 9" id="KW-1133">Transmembrane helix</keyword>
<evidence type="ECO:0000313" key="12">
    <source>
        <dbReference type="RefSeq" id="XP_028043809.1"/>
    </source>
</evidence>